<protein>
    <submittedName>
        <fullName evidence="2">Uncharacterized protein</fullName>
    </submittedName>
</protein>
<accession>A0A7K0CVV1</accession>
<gene>
    <name evidence="2" type="ORF">NRB20_01750</name>
</gene>
<keyword evidence="3" id="KW-1185">Reference proteome</keyword>
<keyword evidence="1" id="KW-0732">Signal</keyword>
<dbReference type="RefSeq" id="WP_153407256.1">
    <property type="nucleotide sequence ID" value="NZ_WEGK01000001.1"/>
</dbReference>
<sequence>MSVRGTVLVAALACAVPLVVAAPGHSAPAAGGCADGGVMTGRMIPGTGSAGQSIQREVTLRDCLSPFLPGIRGGQFSVTIPWNATTVPTAARFTWSDGSISTATGFGNGVWRITAGPATGHAIQLDVADTWNGWYLSSADVTVTGAQFVS</sequence>
<comment type="caution">
    <text evidence="2">The sequence shown here is derived from an EMBL/GenBank/DDBJ whole genome shotgun (WGS) entry which is preliminary data.</text>
</comment>
<dbReference type="AlphaFoldDB" id="A0A7K0CVV1"/>
<evidence type="ECO:0000256" key="1">
    <source>
        <dbReference type="SAM" id="SignalP"/>
    </source>
</evidence>
<dbReference type="EMBL" id="WEGK01000001">
    <property type="protein sequence ID" value="MQY17112.1"/>
    <property type="molecule type" value="Genomic_DNA"/>
</dbReference>
<evidence type="ECO:0000313" key="3">
    <source>
        <dbReference type="Proteomes" id="UP000438448"/>
    </source>
</evidence>
<dbReference type="OrthoDB" id="4540809at2"/>
<name>A0A7K0CVV1_9NOCA</name>
<organism evidence="2 3">
    <name type="scientific">Nocardia macrotermitis</name>
    <dbReference type="NCBI Taxonomy" id="2585198"/>
    <lineage>
        <taxon>Bacteria</taxon>
        <taxon>Bacillati</taxon>
        <taxon>Actinomycetota</taxon>
        <taxon>Actinomycetes</taxon>
        <taxon>Mycobacteriales</taxon>
        <taxon>Nocardiaceae</taxon>
        <taxon>Nocardia</taxon>
    </lineage>
</organism>
<feature type="chain" id="PRO_5038359490" evidence="1">
    <location>
        <begin position="22"/>
        <end position="150"/>
    </location>
</feature>
<evidence type="ECO:0000313" key="2">
    <source>
        <dbReference type="EMBL" id="MQY17112.1"/>
    </source>
</evidence>
<feature type="signal peptide" evidence="1">
    <location>
        <begin position="1"/>
        <end position="21"/>
    </location>
</feature>
<dbReference type="Proteomes" id="UP000438448">
    <property type="component" value="Unassembled WGS sequence"/>
</dbReference>
<dbReference type="PROSITE" id="PS51257">
    <property type="entry name" value="PROKAR_LIPOPROTEIN"/>
    <property type="match status" value="1"/>
</dbReference>
<reference evidence="2 3" key="1">
    <citation type="submission" date="2019-10" db="EMBL/GenBank/DDBJ databases">
        <title>Nocardia macrotermitis sp. nov. and Nocardia aurantia sp. nov., isolated from the gut of fungus growing-termite Macrotermes natalensis.</title>
        <authorList>
            <person name="Benndorf R."/>
            <person name="Schwitalla J."/>
            <person name="Martin K."/>
            <person name="De Beer W."/>
            <person name="Kaster A.-K."/>
            <person name="Vollmers J."/>
            <person name="Poulsen M."/>
            <person name="Beemelmanns C."/>
        </authorList>
    </citation>
    <scope>NUCLEOTIDE SEQUENCE [LARGE SCALE GENOMIC DNA]</scope>
    <source>
        <strain evidence="2 3">RB20</strain>
    </source>
</reference>
<proteinExistence type="predicted"/>